<feature type="compositionally biased region" description="Acidic residues" evidence="1">
    <location>
        <begin position="944"/>
        <end position="954"/>
    </location>
</feature>
<feature type="region of interest" description="Disordered" evidence="1">
    <location>
        <begin position="22"/>
        <end position="341"/>
    </location>
</feature>
<feature type="compositionally biased region" description="Basic and acidic residues" evidence="1">
    <location>
        <begin position="1269"/>
        <end position="1296"/>
    </location>
</feature>
<feature type="compositionally biased region" description="Acidic residues" evidence="1">
    <location>
        <begin position="68"/>
        <end position="81"/>
    </location>
</feature>
<feature type="compositionally biased region" description="Basic residues" evidence="1">
    <location>
        <begin position="1371"/>
        <end position="1380"/>
    </location>
</feature>
<evidence type="ECO:0000256" key="1">
    <source>
        <dbReference type="SAM" id="MobiDB-lite"/>
    </source>
</evidence>
<feature type="compositionally biased region" description="Basic and acidic residues" evidence="1">
    <location>
        <begin position="1167"/>
        <end position="1179"/>
    </location>
</feature>
<feature type="compositionally biased region" description="Acidic residues" evidence="1">
    <location>
        <begin position="545"/>
        <end position="559"/>
    </location>
</feature>
<proteinExistence type="predicted"/>
<protein>
    <submittedName>
        <fullName evidence="2">Uncharacterized protein</fullName>
    </submittedName>
</protein>
<feature type="compositionally biased region" description="Acidic residues" evidence="1">
    <location>
        <begin position="856"/>
        <end position="888"/>
    </location>
</feature>
<feature type="compositionally biased region" description="Basic residues" evidence="1">
    <location>
        <begin position="296"/>
        <end position="312"/>
    </location>
</feature>
<feature type="compositionally biased region" description="Basic residues" evidence="1">
    <location>
        <begin position="1151"/>
        <end position="1166"/>
    </location>
</feature>
<feature type="compositionally biased region" description="Acidic residues" evidence="1">
    <location>
        <begin position="681"/>
        <end position="695"/>
    </location>
</feature>
<feature type="compositionally biased region" description="Basic and acidic residues" evidence="1">
    <location>
        <begin position="889"/>
        <end position="903"/>
    </location>
</feature>
<feature type="compositionally biased region" description="Polar residues" evidence="1">
    <location>
        <begin position="566"/>
        <end position="578"/>
    </location>
</feature>
<feature type="compositionally biased region" description="Low complexity" evidence="1">
    <location>
        <begin position="437"/>
        <end position="446"/>
    </location>
</feature>
<reference evidence="2" key="2">
    <citation type="journal article" date="2022" name="Microb. Genom.">
        <title>A chromosome-scale genome assembly of the tomato pathogen Cladosporium fulvum reveals a compartmentalized genome architecture and the presence of a dispensable chromosome.</title>
        <authorList>
            <person name="Zaccaron A.Z."/>
            <person name="Chen L.H."/>
            <person name="Samaras A."/>
            <person name="Stergiopoulos I."/>
        </authorList>
    </citation>
    <scope>NUCLEOTIDE SEQUENCE</scope>
    <source>
        <strain evidence="2">Race5_Kim</strain>
    </source>
</reference>
<feature type="compositionally biased region" description="Pro residues" evidence="1">
    <location>
        <begin position="247"/>
        <end position="257"/>
    </location>
</feature>
<feature type="compositionally biased region" description="Low complexity" evidence="1">
    <location>
        <begin position="406"/>
        <end position="416"/>
    </location>
</feature>
<sequence>MSVSHLDAIKKKYGFQTLNVATWRDPNLSVHPARGGPKGPTISPDLAAKPFELTYKVRIKPPPPPPEPTDDEQSGGDEEAISESAAPVDSPIEQSPPEPQAPSNHLEITDAGPPPETTPEPTEQSPPAETVPVESIPPEISPEAAFPAPAEVLDDQLGTNEVAGGDNIDSAAPVDTTTPNEAPAVDDIQAPPPAPDPPQVALDPDEIVEIVEGTPGSFPAAEEETPQLDAPSTLEDTSTPEDSAIEVPPPAPEPPSAPTEDLGPNEVITVEEPAAPGEKSPKIVQFATGTPDPKPTHRKKKMAKGSKNKKKKTTVDVSGKGSPDDIVAIEEPAPVQTESIVEVPFEVPDAAGEAMEPANASGEHSTVAEPILDEVPSAEEPIPEPPTIEKSVDALDQAAIAEIVAPVIIEEAPPAKGKSKKKKGSSKSTKDAPLLPPSETLPLEDPVALDDPAPAEDSTPSENPLPSEASESIAVDAAPEIAAPPSENPESIIVEALPEPAAVEVPKAKSKDKKKKKSKGKSKGAESPPVITIPAGLGIDLSDILPDETPSEPFLDDPAGEAKVDVSSSAEGLPQTETMELKQEEGEVIQPIEESEPPAAGDEPSSADQGLALSGSVAEDNPAEPKAEATTSNKSDVDTHADEPASPEPDVTTDSVEQPSEAVQVVVDEESPNDATMSAPYEDEGALSPDEDEHIEESTRSDSAVDVDSWKGSVDDVDVDGLDEGTVADQPDELDAWDEQLSDSESEEGSVDEAEVELDAAGDSIDLADEDDESSPGSLQEPGAIVEETLEQDDETEAKPDGTVEVSLEDVAAPEPLKVDPEADRPDVIDEVSPGIDDKQVEEVTPVPDAALAEEPALDEPQLEEEFAADSGSDSEDEAPGSDGVPEESEVKDPAEAESNKDDPVEEVPPEDDPKDDAPASSEAAVEVAAEEALDEGSRLASDETTEVLDDSGEGNDAVGETVAEEVTEGNNPDDIIISDDAKVPNETPEQAPQPDDQEQAAEPPVEGTSAEVVEESTPDVAVIAAEIEDAPLEKSTDAPQSPVLEASEGGSGEPAEMNGGNLAAEEASAPPDVPGEQDIVDPSPQPETTPAEAVSEPELAPSEPVPEVSAAEPSIPEEPPLVETIVVEPAKKEEPSQDAPPSPQLSRSSGSKHKAEHWKREHKKRSSSDSKKSSDKSRSSKPVRLPDGLRSTRDRSHRSSLMTAEELAARARRREERKALEIARIQEEERRIADEEELRRIRHEARRAARKAAAEEATRIAKEEAEAIARKEAERRRRHREVREIDRPRPRRESKSSSSSIPKLLGFSLGQSSVRTSNHHVKSAFRVGDDERPGTSTSSKDVLRDEVPRTESPTLPGSGSHGSREGGSSGHHRRHRHHRSESDRPEPRRRESERHDSGRSDEKRRRRPAAPEQKPKSFLGRLFA</sequence>
<reference evidence="2" key="1">
    <citation type="submission" date="2021-12" db="EMBL/GenBank/DDBJ databases">
        <authorList>
            <person name="Zaccaron A."/>
            <person name="Stergiopoulos I."/>
        </authorList>
    </citation>
    <scope>NUCLEOTIDE SEQUENCE</scope>
    <source>
        <strain evidence="2">Race5_Kim</strain>
    </source>
</reference>
<name>A0A9Q8P799_PASFU</name>
<feature type="compositionally biased region" description="Low complexity" evidence="1">
    <location>
        <begin position="1046"/>
        <end position="1057"/>
    </location>
</feature>
<dbReference type="EMBL" id="CP090166">
    <property type="protein sequence ID" value="UJO15884.1"/>
    <property type="molecule type" value="Genomic_DNA"/>
</dbReference>
<feature type="region of interest" description="Disordered" evidence="1">
    <location>
        <begin position="406"/>
        <end position="1216"/>
    </location>
</feature>
<feature type="compositionally biased region" description="Low complexity" evidence="1">
    <location>
        <begin position="119"/>
        <end position="145"/>
    </location>
</feature>
<organism evidence="2 3">
    <name type="scientific">Passalora fulva</name>
    <name type="common">Tomato leaf mold</name>
    <name type="synonym">Cladosporium fulvum</name>
    <dbReference type="NCBI Taxonomy" id="5499"/>
    <lineage>
        <taxon>Eukaryota</taxon>
        <taxon>Fungi</taxon>
        <taxon>Dikarya</taxon>
        <taxon>Ascomycota</taxon>
        <taxon>Pezizomycotina</taxon>
        <taxon>Dothideomycetes</taxon>
        <taxon>Dothideomycetidae</taxon>
        <taxon>Mycosphaerellales</taxon>
        <taxon>Mycosphaerellaceae</taxon>
        <taxon>Fulvia</taxon>
    </lineage>
</organism>
<feature type="compositionally biased region" description="Basic and acidic residues" evidence="1">
    <location>
        <begin position="1381"/>
        <end position="1404"/>
    </location>
</feature>
<dbReference type="Proteomes" id="UP000756132">
    <property type="component" value="Chromosome 4"/>
</dbReference>
<evidence type="ECO:0000313" key="2">
    <source>
        <dbReference type="EMBL" id="UJO15884.1"/>
    </source>
</evidence>
<dbReference type="RefSeq" id="XP_047760250.1">
    <property type="nucleotide sequence ID" value="XM_047903593.1"/>
</dbReference>
<dbReference type="KEGG" id="ffu:CLAFUR5_04445"/>
<gene>
    <name evidence="2" type="ORF">CLAFUR5_04445</name>
</gene>
<feature type="compositionally biased region" description="Acidic residues" evidence="1">
    <location>
        <begin position="730"/>
        <end position="774"/>
    </location>
</feature>
<accession>A0A9Q8P799</accession>
<feature type="compositionally biased region" description="Basic and acidic residues" evidence="1">
    <location>
        <begin position="817"/>
        <end position="828"/>
    </location>
</feature>
<feature type="compositionally biased region" description="Basic residues" evidence="1">
    <location>
        <begin position="508"/>
        <end position="522"/>
    </location>
</feature>
<evidence type="ECO:0000313" key="3">
    <source>
        <dbReference type="Proteomes" id="UP000756132"/>
    </source>
</evidence>
<feature type="region of interest" description="Disordered" evidence="1">
    <location>
        <begin position="354"/>
        <end position="388"/>
    </location>
</feature>
<dbReference type="GeneID" id="71984323"/>
<feature type="compositionally biased region" description="Low complexity" evidence="1">
    <location>
        <begin position="919"/>
        <end position="928"/>
    </location>
</feature>
<keyword evidence="3" id="KW-1185">Reference proteome</keyword>
<feature type="compositionally biased region" description="Acidic residues" evidence="1">
    <location>
        <begin position="904"/>
        <end position="915"/>
    </location>
</feature>
<dbReference type="OrthoDB" id="3650987at2759"/>
<feature type="region of interest" description="Disordered" evidence="1">
    <location>
        <begin position="1269"/>
        <end position="1425"/>
    </location>
</feature>
<feature type="compositionally biased region" description="Low complexity" evidence="1">
    <location>
        <begin position="989"/>
        <end position="1005"/>
    </location>
</feature>